<protein>
    <submittedName>
        <fullName evidence="1">Uncharacterized protein</fullName>
    </submittedName>
</protein>
<reference evidence="1 2" key="1">
    <citation type="submission" date="2022-05" db="EMBL/GenBank/DDBJ databases">
        <title>A multi-omics perspective on studying reproductive biology in Daphnia sinensis.</title>
        <authorList>
            <person name="Jia J."/>
        </authorList>
    </citation>
    <scope>NUCLEOTIDE SEQUENCE [LARGE SCALE GENOMIC DNA]</scope>
    <source>
        <strain evidence="1 2">WSL</strain>
    </source>
</reference>
<organism evidence="1 2">
    <name type="scientific">Daphnia sinensis</name>
    <dbReference type="NCBI Taxonomy" id="1820382"/>
    <lineage>
        <taxon>Eukaryota</taxon>
        <taxon>Metazoa</taxon>
        <taxon>Ecdysozoa</taxon>
        <taxon>Arthropoda</taxon>
        <taxon>Crustacea</taxon>
        <taxon>Branchiopoda</taxon>
        <taxon>Diplostraca</taxon>
        <taxon>Cladocera</taxon>
        <taxon>Anomopoda</taxon>
        <taxon>Daphniidae</taxon>
        <taxon>Daphnia</taxon>
        <taxon>Daphnia similis group</taxon>
    </lineage>
</organism>
<gene>
    <name evidence="1" type="ORF">GHT06_018600</name>
</gene>
<dbReference type="Proteomes" id="UP000820818">
    <property type="component" value="Linkage Group LG7"/>
</dbReference>
<evidence type="ECO:0000313" key="2">
    <source>
        <dbReference type="Proteomes" id="UP000820818"/>
    </source>
</evidence>
<evidence type="ECO:0000313" key="1">
    <source>
        <dbReference type="EMBL" id="KAI9556033.1"/>
    </source>
</evidence>
<comment type="caution">
    <text evidence="1">The sequence shown here is derived from an EMBL/GenBank/DDBJ whole genome shotgun (WGS) entry which is preliminary data.</text>
</comment>
<dbReference type="AlphaFoldDB" id="A0AAD5PSE1"/>
<accession>A0AAD5PSE1</accession>
<sequence>MEEQYSSAIFLSDAYNVERPLTFKRLLQHFAAYTQQKKSSMTYLLQLLIRHKPTPLYDMLPSTGKQLMYIEQSDVSSFTFPSSASSTIAANETVSSLDSQSITLMSLNGSQTETTTQ</sequence>
<dbReference type="EMBL" id="WJBH02000007">
    <property type="protein sequence ID" value="KAI9556033.1"/>
    <property type="molecule type" value="Genomic_DNA"/>
</dbReference>
<keyword evidence="2" id="KW-1185">Reference proteome</keyword>
<proteinExistence type="predicted"/>
<name>A0AAD5PSE1_9CRUS</name>